<keyword evidence="4 8" id="KW-0812">Transmembrane</keyword>
<dbReference type="GO" id="GO:0012505">
    <property type="term" value="C:endomembrane system"/>
    <property type="evidence" value="ECO:0007669"/>
    <property type="project" value="UniProtKB-SubCell"/>
</dbReference>
<keyword evidence="10" id="KW-1185">Reference proteome</keyword>
<keyword evidence="3" id="KW-0808">Transferase</keyword>
<dbReference type="GO" id="GO:0071555">
    <property type="term" value="P:cell wall organization"/>
    <property type="evidence" value="ECO:0007669"/>
    <property type="project" value="UniProtKB-KW"/>
</dbReference>
<dbReference type="InterPro" id="IPR005150">
    <property type="entry name" value="Cellulose_synth"/>
</dbReference>
<keyword evidence="7" id="KW-0961">Cell wall biogenesis/degradation</keyword>
<evidence type="ECO:0000256" key="4">
    <source>
        <dbReference type="ARBA" id="ARBA00022692"/>
    </source>
</evidence>
<keyword evidence="6 8" id="KW-0472">Membrane</keyword>
<dbReference type="Pfam" id="PF03552">
    <property type="entry name" value="Cellulose_synt"/>
    <property type="match status" value="1"/>
</dbReference>
<reference evidence="10" key="1">
    <citation type="journal article" date="2020" name="Nat. Commun.">
        <title>Genome assembly of wild tea tree DASZ reveals pedigree and selection history of tea varieties.</title>
        <authorList>
            <person name="Zhang W."/>
            <person name="Zhang Y."/>
            <person name="Qiu H."/>
            <person name="Guo Y."/>
            <person name="Wan H."/>
            <person name="Zhang X."/>
            <person name="Scossa F."/>
            <person name="Alseekh S."/>
            <person name="Zhang Q."/>
            <person name="Wang P."/>
            <person name="Xu L."/>
            <person name="Schmidt M.H."/>
            <person name="Jia X."/>
            <person name="Li D."/>
            <person name="Zhu A."/>
            <person name="Guo F."/>
            <person name="Chen W."/>
            <person name="Ni D."/>
            <person name="Usadel B."/>
            <person name="Fernie A.R."/>
            <person name="Wen W."/>
        </authorList>
    </citation>
    <scope>NUCLEOTIDE SEQUENCE [LARGE SCALE GENOMIC DNA]</scope>
    <source>
        <strain evidence="10">cv. G240</strain>
    </source>
</reference>
<dbReference type="GO" id="GO:0016760">
    <property type="term" value="F:cellulose synthase (UDP-forming) activity"/>
    <property type="evidence" value="ECO:0007669"/>
    <property type="project" value="InterPro"/>
</dbReference>
<comment type="caution">
    <text evidence="9">The sequence shown here is derived from an EMBL/GenBank/DDBJ whole genome shotgun (WGS) entry which is preliminary data.</text>
</comment>
<evidence type="ECO:0000256" key="5">
    <source>
        <dbReference type="ARBA" id="ARBA00022989"/>
    </source>
</evidence>
<dbReference type="EMBL" id="JACBKZ010000005">
    <property type="protein sequence ID" value="KAF5950080.1"/>
    <property type="molecule type" value="Genomic_DNA"/>
</dbReference>
<dbReference type="GO" id="GO:0030244">
    <property type="term" value="P:cellulose biosynthetic process"/>
    <property type="evidence" value="ECO:0007669"/>
    <property type="project" value="InterPro"/>
</dbReference>
<evidence type="ECO:0000313" key="10">
    <source>
        <dbReference type="Proteomes" id="UP000593564"/>
    </source>
</evidence>
<dbReference type="PANTHER" id="PTHR13301">
    <property type="entry name" value="X-BOX TRANSCRIPTION FACTOR-RELATED"/>
    <property type="match status" value="1"/>
</dbReference>
<sequence>MNFLAIVTVHQQIKANVGLKSWQSHHTITTTSTTYTVTLPPPLAISTDTVREPTILIPVAIFVIYNLYTLSEYLHGGLSAHAWWNNQRMWRLNAMTAWFFGFLSVVLKLLGLSNTVFEVTQKATSTNANDNDANSGRFTFDESPIFILGTTILLVNLTALAIGLLGFRSESGDGNGSGIGEFICSVWVVLFVVWQYAPSRHYLKSKWRELGELEMEEALQLEEEVMEEVGGQCHANMEAQANGIKV</sequence>
<keyword evidence="2" id="KW-0328">Glycosyltransferase</keyword>
<proteinExistence type="predicted"/>
<feature type="transmembrane region" description="Helical" evidence="8">
    <location>
        <begin position="95"/>
        <end position="117"/>
    </location>
</feature>
<accession>A0A7J7HAW9</accession>
<keyword evidence="5 8" id="KW-1133">Transmembrane helix</keyword>
<gene>
    <name evidence="9" type="ORF">HYC85_012073</name>
</gene>
<dbReference type="AlphaFoldDB" id="A0A7J7HAW9"/>
<dbReference type="Proteomes" id="UP000593564">
    <property type="component" value="Unassembled WGS sequence"/>
</dbReference>
<evidence type="ECO:0000313" key="9">
    <source>
        <dbReference type="EMBL" id="KAF5950080.1"/>
    </source>
</evidence>
<organism evidence="9 10">
    <name type="scientific">Camellia sinensis</name>
    <name type="common">Tea plant</name>
    <name type="synonym">Thea sinensis</name>
    <dbReference type="NCBI Taxonomy" id="4442"/>
    <lineage>
        <taxon>Eukaryota</taxon>
        <taxon>Viridiplantae</taxon>
        <taxon>Streptophyta</taxon>
        <taxon>Embryophyta</taxon>
        <taxon>Tracheophyta</taxon>
        <taxon>Spermatophyta</taxon>
        <taxon>Magnoliopsida</taxon>
        <taxon>eudicotyledons</taxon>
        <taxon>Gunneridae</taxon>
        <taxon>Pentapetalae</taxon>
        <taxon>asterids</taxon>
        <taxon>Ericales</taxon>
        <taxon>Theaceae</taxon>
        <taxon>Camellia</taxon>
    </lineage>
</organism>
<evidence type="ECO:0000256" key="8">
    <source>
        <dbReference type="SAM" id="Phobius"/>
    </source>
</evidence>
<evidence type="ECO:0000256" key="2">
    <source>
        <dbReference type="ARBA" id="ARBA00022676"/>
    </source>
</evidence>
<feature type="transmembrane region" description="Helical" evidence="8">
    <location>
        <begin position="179"/>
        <end position="197"/>
    </location>
</feature>
<evidence type="ECO:0000256" key="3">
    <source>
        <dbReference type="ARBA" id="ARBA00022679"/>
    </source>
</evidence>
<dbReference type="GO" id="GO:0016020">
    <property type="term" value="C:membrane"/>
    <property type="evidence" value="ECO:0007669"/>
    <property type="project" value="InterPro"/>
</dbReference>
<protein>
    <submittedName>
        <fullName evidence="9">Uncharacterized protein</fullName>
    </submittedName>
</protein>
<evidence type="ECO:0000256" key="1">
    <source>
        <dbReference type="ARBA" id="ARBA00004308"/>
    </source>
</evidence>
<evidence type="ECO:0000256" key="6">
    <source>
        <dbReference type="ARBA" id="ARBA00023136"/>
    </source>
</evidence>
<reference evidence="9 10" key="2">
    <citation type="submission" date="2020-07" db="EMBL/GenBank/DDBJ databases">
        <title>Genome assembly of wild tea tree DASZ reveals pedigree and selection history of tea varieties.</title>
        <authorList>
            <person name="Zhang W."/>
        </authorList>
    </citation>
    <scope>NUCLEOTIDE SEQUENCE [LARGE SCALE GENOMIC DNA]</scope>
    <source>
        <strain evidence="10">cv. G240</strain>
        <tissue evidence="9">Leaf</tissue>
    </source>
</reference>
<name>A0A7J7HAW9_CAMSI</name>
<feature type="transmembrane region" description="Helical" evidence="8">
    <location>
        <begin position="145"/>
        <end position="167"/>
    </location>
</feature>
<evidence type="ECO:0000256" key="7">
    <source>
        <dbReference type="ARBA" id="ARBA00023316"/>
    </source>
</evidence>
<comment type="subcellular location">
    <subcellularLocation>
        <location evidence="1">Endomembrane system</location>
    </subcellularLocation>
</comment>
<feature type="transmembrane region" description="Helical" evidence="8">
    <location>
        <begin position="55"/>
        <end position="74"/>
    </location>
</feature>